<protein>
    <submittedName>
        <fullName evidence="3">C4-dicarboxylate ABC transporter substrate-binding protein</fullName>
    </submittedName>
</protein>
<gene>
    <name evidence="3" type="ORF">IOD40_15290</name>
</gene>
<proteinExistence type="predicted"/>
<reference evidence="3 4" key="1">
    <citation type="submission" date="2020-10" db="EMBL/GenBank/DDBJ databases">
        <title>Aquamicrobium zhengzhouensis sp. nov., a exopolysaccharide producing bacterium isolated from farmland soil.</title>
        <authorList>
            <person name="Wang X."/>
        </authorList>
    </citation>
    <scope>NUCLEOTIDE SEQUENCE [LARGE SCALE GENOMIC DNA]</scope>
    <source>
        <strain evidence="4">cd-1</strain>
    </source>
</reference>
<evidence type="ECO:0000313" key="4">
    <source>
        <dbReference type="Proteomes" id="UP000601789"/>
    </source>
</evidence>
<evidence type="ECO:0000256" key="2">
    <source>
        <dbReference type="SAM" id="SignalP"/>
    </source>
</evidence>
<comment type="caution">
    <text evidence="3">The sequence shown here is derived from an EMBL/GenBank/DDBJ whole genome shotgun (WGS) entry which is preliminary data.</text>
</comment>
<organism evidence="3 4">
    <name type="scientific">Aquamicrobium zhengzhouense</name>
    <dbReference type="NCBI Taxonomy" id="2781738"/>
    <lineage>
        <taxon>Bacteria</taxon>
        <taxon>Pseudomonadati</taxon>
        <taxon>Pseudomonadota</taxon>
        <taxon>Alphaproteobacteria</taxon>
        <taxon>Hyphomicrobiales</taxon>
        <taxon>Phyllobacteriaceae</taxon>
        <taxon>Aquamicrobium</taxon>
    </lineage>
</organism>
<name>A0ABS0SFF4_9HYPH</name>
<evidence type="ECO:0000313" key="3">
    <source>
        <dbReference type="EMBL" id="MBI1622025.1"/>
    </source>
</evidence>
<dbReference type="InterPro" id="IPR038404">
    <property type="entry name" value="TRAP_DctP_sf"/>
</dbReference>
<feature type="chain" id="PRO_5047485883" evidence="2">
    <location>
        <begin position="21"/>
        <end position="367"/>
    </location>
</feature>
<sequence>MKLSILGAGALALMTTAAVAQNPIYGSWPPASDYLNTDALPEAFEQIEKEVGTKWELISGGQLADGRGTLSAVADGLMQAGLQIPVYNPDAMPSLTLLYSIVVPGDNTVAVAAAAAETVFLNCPSCIEESKDNNVVPFGGFASASYRLMCTSAISSMADLNGKRVRATGGFAEMATMSGATPTSTTLTDTVGLLQKGGLDCLMATREWLQTYGYGEYAKFVTDLPLGNSAPALGFLLNRDVFTEMSEEEQIAAMRASARITARHTISNYVLRDEESFQNQVAENGVELVAPADDLRALVEGFAATDRERLIKAGEQLGVADPATLIDNYFAAIEKWKPIAAEIGNDVDAFSERLWTEVFSKVDASSL</sequence>
<dbReference type="Pfam" id="PF03480">
    <property type="entry name" value="DctP"/>
    <property type="match status" value="1"/>
</dbReference>
<dbReference type="EMBL" id="JADGMQ010000012">
    <property type="protein sequence ID" value="MBI1622025.1"/>
    <property type="molecule type" value="Genomic_DNA"/>
</dbReference>
<dbReference type="RefSeq" id="WP_198477562.1">
    <property type="nucleotide sequence ID" value="NZ_JADGMQ010000012.1"/>
</dbReference>
<dbReference type="Gene3D" id="3.40.190.170">
    <property type="entry name" value="Bacterial extracellular solute-binding protein, family 7"/>
    <property type="match status" value="1"/>
</dbReference>
<keyword evidence="4" id="KW-1185">Reference proteome</keyword>
<keyword evidence="1 2" id="KW-0732">Signal</keyword>
<dbReference type="InterPro" id="IPR018389">
    <property type="entry name" value="DctP_fam"/>
</dbReference>
<feature type="signal peptide" evidence="2">
    <location>
        <begin position="1"/>
        <end position="20"/>
    </location>
</feature>
<dbReference type="Proteomes" id="UP000601789">
    <property type="component" value="Unassembled WGS sequence"/>
</dbReference>
<accession>A0ABS0SFF4</accession>
<evidence type="ECO:0000256" key="1">
    <source>
        <dbReference type="ARBA" id="ARBA00022729"/>
    </source>
</evidence>